<feature type="compositionally biased region" description="Acidic residues" evidence="1">
    <location>
        <begin position="234"/>
        <end position="245"/>
    </location>
</feature>
<feature type="compositionally biased region" description="Acidic residues" evidence="1">
    <location>
        <begin position="1"/>
        <end position="12"/>
    </location>
</feature>
<accession>A0AAN8ALY9</accession>
<sequence>MEESYETFEEELGPSTADPPPQKPVRQIRRPEMYAPRKIREDMAPFPQKPRSEPKILPREPSIPRTTSLHKPLSGPNLTHIETPWENVTLNRCLFVVISILVLTSGFQRLHETLRGQRTVEEEVGVKVRRSGSLRHRGQPPEPETTLWEVMFWWLPDLDDDEDEEEDDDDDGQLKRVKSKRGASGFRNKPLPDKTLMKPKEGKLKDKRAKKARNEEIKDKKTIDKKEEPAKTADEEDEEEENGKA</sequence>
<reference evidence="2 3" key="1">
    <citation type="journal article" date="2023" name="Genes (Basel)">
        <title>Chromosome-Level Genome Assembly and Circadian Gene Repertoire of the Patagonia Blennie Eleginops maclovinus-The Closest Ancestral Proxy of Antarctic Cryonotothenioids.</title>
        <authorList>
            <person name="Cheng C.C."/>
            <person name="Rivera-Colon A.G."/>
            <person name="Minhas B.F."/>
            <person name="Wilson L."/>
            <person name="Rayamajhi N."/>
            <person name="Vargas-Chacoff L."/>
            <person name="Catchen J.M."/>
        </authorList>
    </citation>
    <scope>NUCLEOTIDE SEQUENCE [LARGE SCALE GENOMIC DNA]</scope>
    <source>
        <strain evidence="2">JMC-PN-2008</strain>
    </source>
</reference>
<keyword evidence="3" id="KW-1185">Reference proteome</keyword>
<organism evidence="2 3">
    <name type="scientific">Eleginops maclovinus</name>
    <name type="common">Patagonian blennie</name>
    <name type="synonym">Eleginus maclovinus</name>
    <dbReference type="NCBI Taxonomy" id="56733"/>
    <lineage>
        <taxon>Eukaryota</taxon>
        <taxon>Metazoa</taxon>
        <taxon>Chordata</taxon>
        <taxon>Craniata</taxon>
        <taxon>Vertebrata</taxon>
        <taxon>Euteleostomi</taxon>
        <taxon>Actinopterygii</taxon>
        <taxon>Neopterygii</taxon>
        <taxon>Teleostei</taxon>
        <taxon>Neoteleostei</taxon>
        <taxon>Acanthomorphata</taxon>
        <taxon>Eupercaria</taxon>
        <taxon>Perciformes</taxon>
        <taxon>Notothenioidei</taxon>
        <taxon>Eleginopidae</taxon>
        <taxon>Eleginops</taxon>
    </lineage>
</organism>
<comment type="caution">
    <text evidence="2">The sequence shown here is derived from an EMBL/GenBank/DDBJ whole genome shotgun (WGS) entry which is preliminary data.</text>
</comment>
<evidence type="ECO:0000313" key="2">
    <source>
        <dbReference type="EMBL" id="KAK5859853.1"/>
    </source>
</evidence>
<proteinExistence type="predicted"/>
<gene>
    <name evidence="2" type="ORF">PBY51_021374</name>
</gene>
<evidence type="ECO:0000313" key="3">
    <source>
        <dbReference type="Proteomes" id="UP001346869"/>
    </source>
</evidence>
<evidence type="ECO:0000256" key="1">
    <source>
        <dbReference type="SAM" id="MobiDB-lite"/>
    </source>
</evidence>
<dbReference type="PANTHER" id="PTHR22397:SF2">
    <property type="entry name" value="JUNCTIONAL SARCOPLASMIC RETICULUM PROTEIN 1"/>
    <property type="match status" value="1"/>
</dbReference>
<dbReference type="PANTHER" id="PTHR22397">
    <property type="entry name" value="JUNCTIONAL SARCOPLASMIC RETICULUM PROTEIN 1"/>
    <property type="match status" value="1"/>
</dbReference>
<name>A0AAN8ALY9_ELEMC</name>
<dbReference type="EMBL" id="JAUZQC010000014">
    <property type="protein sequence ID" value="KAK5859853.1"/>
    <property type="molecule type" value="Genomic_DNA"/>
</dbReference>
<dbReference type="Pfam" id="PF15312">
    <property type="entry name" value="JSRP"/>
    <property type="match status" value="1"/>
</dbReference>
<feature type="region of interest" description="Disordered" evidence="1">
    <location>
        <begin position="1"/>
        <end position="75"/>
    </location>
</feature>
<dbReference type="InterPro" id="IPR026178">
    <property type="entry name" value="JSRP1"/>
</dbReference>
<dbReference type="Proteomes" id="UP001346869">
    <property type="component" value="Unassembled WGS sequence"/>
</dbReference>
<reference evidence="2 3" key="2">
    <citation type="journal article" date="2023" name="Mol. Biol. Evol.">
        <title>Genomics of Secondarily Temperate Adaptation in the Only Non-Antarctic Icefish.</title>
        <authorList>
            <person name="Rivera-Colon A.G."/>
            <person name="Rayamajhi N."/>
            <person name="Minhas B.F."/>
            <person name="Madrigal G."/>
            <person name="Bilyk K.T."/>
            <person name="Yoon V."/>
            <person name="Hune M."/>
            <person name="Gregory S."/>
            <person name="Cheng C.H.C."/>
            <person name="Catchen J.M."/>
        </authorList>
    </citation>
    <scope>NUCLEOTIDE SEQUENCE [LARGE SCALE GENOMIC DNA]</scope>
    <source>
        <strain evidence="2">JMC-PN-2008</strain>
    </source>
</reference>
<feature type="compositionally biased region" description="Basic and acidic residues" evidence="1">
    <location>
        <begin position="190"/>
        <end position="204"/>
    </location>
</feature>
<protein>
    <submittedName>
        <fullName evidence="2">Uncharacterized protein</fullName>
    </submittedName>
</protein>
<feature type="compositionally biased region" description="Acidic residues" evidence="1">
    <location>
        <begin position="160"/>
        <end position="171"/>
    </location>
</feature>
<feature type="region of interest" description="Disordered" evidence="1">
    <location>
        <begin position="160"/>
        <end position="245"/>
    </location>
</feature>
<feature type="compositionally biased region" description="Basic and acidic residues" evidence="1">
    <location>
        <begin position="212"/>
        <end position="233"/>
    </location>
</feature>
<dbReference type="AlphaFoldDB" id="A0AAN8ALY9"/>